<feature type="region of interest" description="Disordered" evidence="1">
    <location>
        <begin position="381"/>
        <end position="405"/>
    </location>
</feature>
<feature type="region of interest" description="Disordered" evidence="1">
    <location>
        <begin position="258"/>
        <end position="286"/>
    </location>
</feature>
<dbReference type="AlphaFoldDB" id="A0AA39TRM0"/>
<evidence type="ECO:0000256" key="1">
    <source>
        <dbReference type="SAM" id="MobiDB-lite"/>
    </source>
</evidence>
<feature type="compositionally biased region" description="Low complexity" evidence="1">
    <location>
        <begin position="269"/>
        <end position="282"/>
    </location>
</feature>
<reference evidence="2" key="1">
    <citation type="submission" date="2023-06" db="EMBL/GenBank/DDBJ databases">
        <title>Genome-scale phylogeny and comparative genomics of the fungal order Sordariales.</title>
        <authorList>
            <consortium name="Lawrence Berkeley National Laboratory"/>
            <person name="Hensen N."/>
            <person name="Bonometti L."/>
            <person name="Westerberg I."/>
            <person name="Brannstrom I.O."/>
            <person name="Guillou S."/>
            <person name="Cros-Aarteil S."/>
            <person name="Calhoun S."/>
            <person name="Haridas S."/>
            <person name="Kuo A."/>
            <person name="Mondo S."/>
            <person name="Pangilinan J."/>
            <person name="Riley R."/>
            <person name="LaButti K."/>
            <person name="Andreopoulos B."/>
            <person name="Lipzen A."/>
            <person name="Chen C."/>
            <person name="Yanf M."/>
            <person name="Daum C."/>
            <person name="Ng V."/>
            <person name="Clum A."/>
            <person name="Steindorff A."/>
            <person name="Ohm R."/>
            <person name="Martin F."/>
            <person name="Silar P."/>
            <person name="Natvig D."/>
            <person name="Lalanne C."/>
            <person name="Gautier V."/>
            <person name="Ament-velasquez S.L."/>
            <person name="Kruys A."/>
            <person name="Hutchinson M.I."/>
            <person name="Powell A.J."/>
            <person name="Barry K."/>
            <person name="Miller A.N."/>
            <person name="Grigoriev I.V."/>
            <person name="Debuchy R."/>
            <person name="Gladieux P."/>
            <person name="Thoren M.H."/>
            <person name="Johannesson H."/>
        </authorList>
    </citation>
    <scope>NUCLEOTIDE SEQUENCE</scope>
    <source>
        <strain evidence="2">SMH3391-2</strain>
    </source>
</reference>
<proteinExistence type="predicted"/>
<dbReference type="Proteomes" id="UP001174934">
    <property type="component" value="Unassembled WGS sequence"/>
</dbReference>
<comment type="caution">
    <text evidence="2">The sequence shown here is derived from an EMBL/GenBank/DDBJ whole genome shotgun (WGS) entry which is preliminary data.</text>
</comment>
<feature type="compositionally biased region" description="Basic and acidic residues" evidence="1">
    <location>
        <begin position="29"/>
        <end position="47"/>
    </location>
</feature>
<gene>
    <name evidence="2" type="ORF">B0T17DRAFT_500074</name>
</gene>
<organism evidence="2 3">
    <name type="scientific">Bombardia bombarda</name>
    <dbReference type="NCBI Taxonomy" id="252184"/>
    <lineage>
        <taxon>Eukaryota</taxon>
        <taxon>Fungi</taxon>
        <taxon>Dikarya</taxon>
        <taxon>Ascomycota</taxon>
        <taxon>Pezizomycotina</taxon>
        <taxon>Sordariomycetes</taxon>
        <taxon>Sordariomycetidae</taxon>
        <taxon>Sordariales</taxon>
        <taxon>Lasiosphaeriaceae</taxon>
        <taxon>Bombardia</taxon>
    </lineage>
</organism>
<feature type="region of interest" description="Disordered" evidence="1">
    <location>
        <begin position="222"/>
        <end position="245"/>
    </location>
</feature>
<feature type="region of interest" description="Disordered" evidence="1">
    <location>
        <begin position="27"/>
        <end position="58"/>
    </location>
</feature>
<evidence type="ECO:0000313" key="3">
    <source>
        <dbReference type="Proteomes" id="UP001174934"/>
    </source>
</evidence>
<feature type="region of interest" description="Disordered" evidence="1">
    <location>
        <begin position="112"/>
        <end position="169"/>
    </location>
</feature>
<sequence length="405" mass="44601">MNSQPYYRERRGPQIYVHVEFGISWAPRETPKNREITYRSRGLRDRSPNFPRQVPAPNTNYLAAIHSFQERRSRTEPRPARSHPHPQEAHHPNNDRYQHQMQEYYQADTTTAPSAYPRQPQTHTQANDRSPPAAGQEQQRRSRAESQSSHERGHSAPPPVGDNPWDVSILPQNLDDVLKDAAVPAPDQMKALPAEPSRFRLGEDGLPWSAWSWPFGYDPSTHSHETAASGVSARSAPTEDRSPERDFLAASSPISVFSPGPALAPPPASVRSAAGASASSSSVDTGRVGELEALSAAMMTVDNGFENQWWNTGQRKVVAVESPAEEAAAAAPRTPDQNRLSTRSLGWAVANTPTDDGGDDEHGSLDTTAVVSPMTNYASPSLSFQPMHRSMSTRSEELWFTERGS</sequence>
<evidence type="ECO:0000313" key="2">
    <source>
        <dbReference type="EMBL" id="KAK0610442.1"/>
    </source>
</evidence>
<dbReference type="EMBL" id="JAULSR010000010">
    <property type="protein sequence ID" value="KAK0610442.1"/>
    <property type="molecule type" value="Genomic_DNA"/>
</dbReference>
<feature type="region of interest" description="Disordered" evidence="1">
    <location>
        <begin position="70"/>
        <end position="93"/>
    </location>
</feature>
<accession>A0AA39TRM0</accession>
<keyword evidence="3" id="KW-1185">Reference proteome</keyword>
<feature type="compositionally biased region" description="Basic and acidic residues" evidence="1">
    <location>
        <begin position="138"/>
        <end position="154"/>
    </location>
</feature>
<name>A0AA39TRM0_9PEZI</name>
<protein>
    <submittedName>
        <fullName evidence="2">Uncharacterized protein</fullName>
    </submittedName>
</protein>
<feature type="compositionally biased region" description="Polar residues" evidence="1">
    <location>
        <begin position="112"/>
        <end position="128"/>
    </location>
</feature>